<dbReference type="Gene3D" id="2.40.128.140">
    <property type="entry name" value="Outer membrane protein"/>
    <property type="match status" value="1"/>
</dbReference>
<feature type="chain" id="PRO_5019718798" evidence="1">
    <location>
        <begin position="18"/>
        <end position="326"/>
    </location>
</feature>
<proteinExistence type="predicted"/>
<keyword evidence="1" id="KW-0732">Signal</keyword>
<name>A0A455W4G2_MARNT</name>
<protein>
    <submittedName>
        <fullName evidence="2">Membrane protein</fullName>
    </submittedName>
</protein>
<dbReference type="EMBL" id="AP019537">
    <property type="protein sequence ID" value="BBJ04129.1"/>
    <property type="molecule type" value="Genomic_DNA"/>
</dbReference>
<dbReference type="InterPro" id="IPR037107">
    <property type="entry name" value="Put_OMP_sf"/>
</dbReference>
<evidence type="ECO:0000313" key="2">
    <source>
        <dbReference type="EMBL" id="BBJ04129.1"/>
    </source>
</evidence>
<evidence type="ECO:0000256" key="1">
    <source>
        <dbReference type="SAM" id="SignalP"/>
    </source>
</evidence>
<reference evidence="2" key="1">
    <citation type="submission" date="2019-03" db="EMBL/GenBank/DDBJ databases">
        <title>Whole genome analysis of nitrate-reducing bacteria Marinobacter hydrocarbonoclasticus YB03.</title>
        <authorList>
            <person name="Azam A.H."/>
            <person name="Yuk S.R."/>
            <person name="Kamarisima K."/>
            <person name="Miyanaga K."/>
            <person name="Tanji Y."/>
        </authorList>
    </citation>
    <scope>NUCLEOTIDE SEQUENCE</scope>
    <source>
        <strain evidence="2">YB03</strain>
    </source>
</reference>
<sequence length="326" mass="34853">MRLIIFLFALIPGFAGASSGAFSISWDNDLLVGSDKGYTNGGRLSYLSASAEINNCDVCLARGARNAMDWLPVIGRTGNDHALTFSLSQLMVTPENLQESDPIYKDLPYVGYLSGSITLWSRSSESLTGYGIGLGVVGPNSGAEATQKWVHKLTGSTNPKGWDNQLGTDVIGELHAFHAQRLFRENIGSGIHQEMAWVTGGTLSNFVSSGELGMSWRIGTNLPANIIPDYSGASSAIGLPGSLDASGSGWSVFIGVGMEFIAYSYLEERSGRYDYDQRPVVGQGSVGVGWHSPGIQIAITLRATTSQNERNKDSLSFGTVSAAYRF</sequence>
<dbReference type="AlphaFoldDB" id="A0A455W4G2"/>
<dbReference type="InterPro" id="IPR018707">
    <property type="entry name" value="LpxR"/>
</dbReference>
<feature type="signal peptide" evidence="1">
    <location>
        <begin position="1"/>
        <end position="17"/>
    </location>
</feature>
<gene>
    <name evidence="2" type="ORF">YBY_19780</name>
</gene>
<accession>A0A455W4G2</accession>
<organism evidence="2">
    <name type="scientific">Marinobacter nauticus</name>
    <name type="common">Marinobacter hydrocarbonoclasticus</name>
    <name type="synonym">Marinobacter aquaeolei</name>
    <dbReference type="NCBI Taxonomy" id="2743"/>
    <lineage>
        <taxon>Bacteria</taxon>
        <taxon>Pseudomonadati</taxon>
        <taxon>Pseudomonadota</taxon>
        <taxon>Gammaproteobacteria</taxon>
        <taxon>Pseudomonadales</taxon>
        <taxon>Marinobacteraceae</taxon>
        <taxon>Marinobacter</taxon>
    </lineage>
</organism>
<dbReference type="Pfam" id="PF09982">
    <property type="entry name" value="LpxR"/>
    <property type="match status" value="1"/>
</dbReference>